<proteinExistence type="predicted"/>
<sequence>MFNKLSLIIAFLDIFLAFAQKDSGYIQIEDSKIYYEVSGEGNPVFLLHGGYLSLKIWEDQISYLSRNGYKTIAFDDLGHGKTINGQVDLYGYQIIEELRKKLGLEKISLVGLSWGAILSIDYALNYPERIAKLVLISPGMNGWDYFQDTRAQENFNNRQIAKTQNDVKAFIQYFQRNWTYGPGKDSTRLGKKVRRNISNIMTSSVKNHWDEDWSMLSNKTDWDSIMSETLIISGKLDAIDIMMISEKYVHVIPNSKWVEIENVGHTMIVEKPSKINRILRNFLTL</sequence>
<dbReference type="GO" id="GO:0016787">
    <property type="term" value="F:hydrolase activity"/>
    <property type="evidence" value="ECO:0007669"/>
    <property type="project" value="UniProtKB-KW"/>
</dbReference>
<name>A0A6P0UH19_9FLAO</name>
<dbReference type="InterPro" id="IPR029058">
    <property type="entry name" value="AB_hydrolase_fold"/>
</dbReference>
<dbReference type="Proteomes" id="UP000468443">
    <property type="component" value="Unassembled WGS sequence"/>
</dbReference>
<dbReference type="PANTHER" id="PTHR43798">
    <property type="entry name" value="MONOACYLGLYCEROL LIPASE"/>
    <property type="match status" value="1"/>
</dbReference>
<dbReference type="RefSeq" id="WP_163694216.1">
    <property type="nucleotide sequence ID" value="NZ_FXTW01000007.1"/>
</dbReference>
<dbReference type="Gene3D" id="3.40.50.1820">
    <property type="entry name" value="alpha/beta hydrolase"/>
    <property type="match status" value="1"/>
</dbReference>
<feature type="domain" description="AB hydrolase-1" evidence="1">
    <location>
        <begin position="42"/>
        <end position="272"/>
    </location>
</feature>
<dbReference type="AlphaFoldDB" id="A0A6P0UH19"/>
<dbReference type="SUPFAM" id="SSF53474">
    <property type="entry name" value="alpha/beta-Hydrolases"/>
    <property type="match status" value="1"/>
</dbReference>
<accession>A0A6P0UH19</accession>
<evidence type="ECO:0000313" key="3">
    <source>
        <dbReference type="Proteomes" id="UP000468443"/>
    </source>
</evidence>
<dbReference type="PRINTS" id="PR00412">
    <property type="entry name" value="EPOXHYDRLASE"/>
</dbReference>
<keyword evidence="2" id="KW-0378">Hydrolase</keyword>
<dbReference type="EMBL" id="JAABOP010000007">
    <property type="protein sequence ID" value="NER11760.1"/>
    <property type="molecule type" value="Genomic_DNA"/>
</dbReference>
<dbReference type="PRINTS" id="PR00111">
    <property type="entry name" value="ABHYDROLASE"/>
</dbReference>
<dbReference type="Pfam" id="PF00561">
    <property type="entry name" value="Abhydrolase_1"/>
    <property type="match status" value="1"/>
</dbReference>
<dbReference type="InterPro" id="IPR000639">
    <property type="entry name" value="Epox_hydrolase-like"/>
</dbReference>
<evidence type="ECO:0000313" key="2">
    <source>
        <dbReference type="EMBL" id="NER11760.1"/>
    </source>
</evidence>
<gene>
    <name evidence="2" type="ORF">GWK09_14610</name>
</gene>
<dbReference type="InterPro" id="IPR000073">
    <property type="entry name" value="AB_hydrolase_1"/>
</dbReference>
<dbReference type="InterPro" id="IPR050266">
    <property type="entry name" value="AB_hydrolase_sf"/>
</dbReference>
<comment type="caution">
    <text evidence="2">The sequence shown here is derived from an EMBL/GenBank/DDBJ whole genome shotgun (WGS) entry which is preliminary data.</text>
</comment>
<protein>
    <submittedName>
        <fullName evidence="2">Alpha/beta fold hydrolase</fullName>
    </submittedName>
</protein>
<keyword evidence="3" id="KW-1185">Reference proteome</keyword>
<evidence type="ECO:0000259" key="1">
    <source>
        <dbReference type="Pfam" id="PF00561"/>
    </source>
</evidence>
<reference evidence="2 3" key="1">
    <citation type="submission" date="2020-01" db="EMBL/GenBank/DDBJ databases">
        <title>Muriicola jejuensis KCTC 22299.</title>
        <authorList>
            <person name="Wang G."/>
        </authorList>
    </citation>
    <scope>NUCLEOTIDE SEQUENCE [LARGE SCALE GENOMIC DNA]</scope>
    <source>
        <strain evidence="2 3">KCTC 22299</strain>
    </source>
</reference>
<organism evidence="2 3">
    <name type="scientific">Muriicola jejuensis</name>
    <dbReference type="NCBI Taxonomy" id="504488"/>
    <lineage>
        <taxon>Bacteria</taxon>
        <taxon>Pseudomonadati</taxon>
        <taxon>Bacteroidota</taxon>
        <taxon>Flavobacteriia</taxon>
        <taxon>Flavobacteriales</taxon>
        <taxon>Flavobacteriaceae</taxon>
        <taxon>Muriicola</taxon>
    </lineage>
</organism>